<dbReference type="OrthoDB" id="8456853at2"/>
<dbReference type="SUPFAM" id="SSF74653">
    <property type="entry name" value="TolA/TonB C-terminal domain"/>
    <property type="match status" value="1"/>
</dbReference>
<feature type="region of interest" description="Disordered" evidence="5">
    <location>
        <begin position="321"/>
        <end position="342"/>
    </location>
</feature>
<comment type="caution">
    <text evidence="8">The sequence shown here is derived from an EMBL/GenBank/DDBJ whole genome shotgun (WGS) entry which is preliminary data.</text>
</comment>
<dbReference type="Gene3D" id="3.30.1150.10">
    <property type="match status" value="1"/>
</dbReference>
<keyword evidence="2 6" id="KW-0812">Transmembrane</keyword>
<reference evidence="8 9" key="1">
    <citation type="submission" date="2019-03" db="EMBL/GenBank/DDBJ databases">
        <title>Rhizobium sp. nov., an bacterium isolated from biocrust in Mu Us Desert.</title>
        <authorList>
            <person name="Lixiong L."/>
        </authorList>
    </citation>
    <scope>NUCLEOTIDE SEQUENCE [LARGE SCALE GENOMIC DNA]</scope>
    <source>
        <strain evidence="8 9">SPY-1</strain>
    </source>
</reference>
<feature type="domain" description="TonB C-terminal" evidence="7">
    <location>
        <begin position="256"/>
        <end position="342"/>
    </location>
</feature>
<comment type="subcellular location">
    <subcellularLocation>
        <location evidence="1">Membrane</location>
        <topology evidence="1">Single-pass membrane protein</topology>
    </subcellularLocation>
</comment>
<organism evidence="8 9">
    <name type="scientific">Rhizobium deserti</name>
    <dbReference type="NCBI Taxonomy" id="2547961"/>
    <lineage>
        <taxon>Bacteria</taxon>
        <taxon>Pseudomonadati</taxon>
        <taxon>Pseudomonadota</taxon>
        <taxon>Alphaproteobacteria</taxon>
        <taxon>Hyphomicrobiales</taxon>
        <taxon>Rhizobiaceae</taxon>
        <taxon>Rhizobium/Agrobacterium group</taxon>
        <taxon>Rhizobium</taxon>
    </lineage>
</organism>
<keyword evidence="3 6" id="KW-1133">Transmembrane helix</keyword>
<evidence type="ECO:0000313" key="9">
    <source>
        <dbReference type="Proteomes" id="UP000295238"/>
    </source>
</evidence>
<feature type="transmembrane region" description="Helical" evidence="6">
    <location>
        <begin position="18"/>
        <end position="40"/>
    </location>
</feature>
<evidence type="ECO:0000256" key="5">
    <source>
        <dbReference type="SAM" id="MobiDB-lite"/>
    </source>
</evidence>
<dbReference type="GO" id="GO:0055085">
    <property type="term" value="P:transmembrane transport"/>
    <property type="evidence" value="ECO:0007669"/>
    <property type="project" value="InterPro"/>
</dbReference>
<proteinExistence type="predicted"/>
<keyword evidence="4 6" id="KW-0472">Membrane</keyword>
<feature type="compositionally biased region" description="Pro residues" evidence="5">
    <location>
        <begin position="126"/>
        <end position="148"/>
    </location>
</feature>
<feature type="compositionally biased region" description="Polar residues" evidence="5">
    <location>
        <begin position="331"/>
        <end position="342"/>
    </location>
</feature>
<feature type="compositionally biased region" description="Low complexity" evidence="5">
    <location>
        <begin position="221"/>
        <end position="232"/>
    </location>
</feature>
<feature type="compositionally biased region" description="Pro residues" evidence="5">
    <location>
        <begin position="104"/>
        <end position="119"/>
    </location>
</feature>
<evidence type="ECO:0000256" key="6">
    <source>
        <dbReference type="SAM" id="Phobius"/>
    </source>
</evidence>
<feature type="compositionally biased region" description="Low complexity" evidence="5">
    <location>
        <begin position="244"/>
        <end position="257"/>
    </location>
</feature>
<sequence>MSQAVTQTGGSVARLGEVALWGVAGLLVLTVHIAAAALLLQEDPSAAADNAPPAAIMIELAPEPQAANTEEEQIAPDAADMEEVKSDQMQPVEEAQPEPEPEPVAEPAPEPVEPPPPPQEVAEAPEPAPPEPTPPEPTPEPVPEPPQETLPTPEITQTIPEPPPELVKEPEPIEEQMTAALENVEVPLPVMRPAPPPKPAVADKPDPKKEQEKVERRKQKQQQAQKEMAQAKLETKQADRTAASQTSTGSVFSSSVSPAKWMTKVRAKIARYARRCPGNGRGVVTVRFSFDGGGNIGNVSVTRSSGDAAIDDYVASAVRRASPIPAPPSGVATSLSQPVQCE</sequence>
<feature type="region of interest" description="Disordered" evidence="5">
    <location>
        <begin position="65"/>
        <end position="257"/>
    </location>
</feature>
<dbReference type="InterPro" id="IPR006260">
    <property type="entry name" value="TonB/TolA_C"/>
</dbReference>
<gene>
    <name evidence="8" type="ORF">E2F50_15310</name>
</gene>
<protein>
    <submittedName>
        <fullName evidence="8">TonB family protein</fullName>
    </submittedName>
</protein>
<dbReference type="AlphaFoldDB" id="A0A4R5UHX6"/>
<dbReference type="PROSITE" id="PS52015">
    <property type="entry name" value="TONB_CTD"/>
    <property type="match status" value="1"/>
</dbReference>
<evidence type="ECO:0000256" key="2">
    <source>
        <dbReference type="ARBA" id="ARBA00022692"/>
    </source>
</evidence>
<evidence type="ECO:0000259" key="7">
    <source>
        <dbReference type="PROSITE" id="PS52015"/>
    </source>
</evidence>
<dbReference type="Pfam" id="PF13103">
    <property type="entry name" value="TonB_2"/>
    <property type="match status" value="1"/>
</dbReference>
<accession>A0A4R5UHX6</accession>
<name>A0A4R5UHX6_9HYPH</name>
<evidence type="ECO:0000256" key="3">
    <source>
        <dbReference type="ARBA" id="ARBA00022989"/>
    </source>
</evidence>
<dbReference type="Proteomes" id="UP000295238">
    <property type="component" value="Unassembled WGS sequence"/>
</dbReference>
<evidence type="ECO:0000313" key="8">
    <source>
        <dbReference type="EMBL" id="TDK35591.1"/>
    </source>
</evidence>
<feature type="compositionally biased region" description="Basic and acidic residues" evidence="5">
    <location>
        <begin position="201"/>
        <end position="215"/>
    </location>
</feature>
<evidence type="ECO:0000256" key="1">
    <source>
        <dbReference type="ARBA" id="ARBA00004167"/>
    </source>
</evidence>
<feature type="compositionally biased region" description="Pro residues" evidence="5">
    <location>
        <begin position="190"/>
        <end position="199"/>
    </location>
</feature>
<feature type="compositionally biased region" description="Low complexity" evidence="5">
    <location>
        <begin position="149"/>
        <end position="159"/>
    </location>
</feature>
<dbReference type="RefSeq" id="WP_133317012.1">
    <property type="nucleotide sequence ID" value="NZ_SMTL01000003.1"/>
</dbReference>
<evidence type="ECO:0000256" key="4">
    <source>
        <dbReference type="ARBA" id="ARBA00023136"/>
    </source>
</evidence>
<dbReference type="EMBL" id="SMTL01000003">
    <property type="protein sequence ID" value="TDK35591.1"/>
    <property type="molecule type" value="Genomic_DNA"/>
</dbReference>
<dbReference type="GO" id="GO:0016020">
    <property type="term" value="C:membrane"/>
    <property type="evidence" value="ECO:0007669"/>
    <property type="project" value="UniProtKB-SubCell"/>
</dbReference>
<keyword evidence="9" id="KW-1185">Reference proteome</keyword>
<dbReference type="InterPro" id="IPR037682">
    <property type="entry name" value="TonB_C"/>
</dbReference>
<dbReference type="NCBIfam" id="TIGR01352">
    <property type="entry name" value="tonB_Cterm"/>
    <property type="match status" value="1"/>
</dbReference>